<sequence length="484" mass="50972">MEIHEYARLDAIALRELIATGKVSAAEVEEVARRALELANARLNALTMPLFSPALEHAGRGPFAGVPFLIKDSAPLAEGVPFSIGTRAIPPHITAERDTEVMSRFRAAGLVTLGQTTAPEMAISFATESARYGITRNPWDLDRGTGGSSGGSAALVAAGAVPMAHGSDGAGSIRIPASACGLVGLKPTRGRTPAGPGADEHGFGMSYDFALTRTVRDAAHLLDAVAGPGVGDKYEVPRPARPYAGELGAEPERLRVALSVRSWSGGTVDPEVAEATIAAARLLEEFGHDVGEAGPEVTPEEIVEGCRHQLAAVAAPYLMAPVDLPKQVFAEVAWKVVEEARSLSAMELLAGFARQNALTRKVGAFFTRYDLLVTPTLAWPPAPHGTFDFDDAEQTTTGWLESIFQYGPFTMLFNVSGQPAISLPLGQSSGGLPIGVQLVAPYGREDLLLRLAARFEEAMPWCDRTPPHHVAAGQAGSDSGSSAR</sequence>
<dbReference type="InterPro" id="IPR036928">
    <property type="entry name" value="AS_sf"/>
</dbReference>
<comment type="caution">
    <text evidence="3">The sequence shown here is derived from an EMBL/GenBank/DDBJ whole genome shotgun (WGS) entry which is preliminary data.</text>
</comment>
<protein>
    <submittedName>
        <fullName evidence="3">Amidase</fullName>
    </submittedName>
</protein>
<dbReference type="SUPFAM" id="SSF75304">
    <property type="entry name" value="Amidase signature (AS) enzymes"/>
    <property type="match status" value="1"/>
</dbReference>
<evidence type="ECO:0000313" key="4">
    <source>
        <dbReference type="Proteomes" id="UP000669179"/>
    </source>
</evidence>
<comment type="similarity">
    <text evidence="1">Belongs to the amidase family.</text>
</comment>
<evidence type="ECO:0000256" key="1">
    <source>
        <dbReference type="ARBA" id="ARBA00009199"/>
    </source>
</evidence>
<dbReference type="PANTHER" id="PTHR11895">
    <property type="entry name" value="TRANSAMIDASE"/>
    <property type="match status" value="1"/>
</dbReference>
<dbReference type="RefSeq" id="WP_208254842.1">
    <property type="nucleotide sequence ID" value="NZ_JAGEOJ010000003.1"/>
</dbReference>
<dbReference type="PANTHER" id="PTHR11895:SF7">
    <property type="entry name" value="GLUTAMYL-TRNA(GLN) AMIDOTRANSFERASE SUBUNIT A, MITOCHONDRIAL"/>
    <property type="match status" value="1"/>
</dbReference>
<reference evidence="3" key="1">
    <citation type="submission" date="2021-03" db="EMBL/GenBank/DDBJ databases">
        <authorList>
            <person name="Kanchanasin P."/>
            <person name="Saeng-In P."/>
            <person name="Phongsopitanun W."/>
            <person name="Yuki M."/>
            <person name="Kudo T."/>
            <person name="Ohkuma M."/>
            <person name="Tanasupawat S."/>
        </authorList>
    </citation>
    <scope>NUCLEOTIDE SEQUENCE</scope>
    <source>
        <strain evidence="3">GKU 128</strain>
    </source>
</reference>
<organism evidence="3 4">
    <name type="scientific">Actinomadura barringtoniae</name>
    <dbReference type="NCBI Taxonomy" id="1427535"/>
    <lineage>
        <taxon>Bacteria</taxon>
        <taxon>Bacillati</taxon>
        <taxon>Actinomycetota</taxon>
        <taxon>Actinomycetes</taxon>
        <taxon>Streptosporangiales</taxon>
        <taxon>Thermomonosporaceae</taxon>
        <taxon>Actinomadura</taxon>
    </lineage>
</organism>
<gene>
    <name evidence="3" type="ORF">J4573_09150</name>
</gene>
<dbReference type="PROSITE" id="PS00571">
    <property type="entry name" value="AMIDASES"/>
    <property type="match status" value="1"/>
</dbReference>
<feature type="domain" description="Amidase" evidence="2">
    <location>
        <begin position="39"/>
        <end position="449"/>
    </location>
</feature>
<dbReference type="GO" id="GO:0003824">
    <property type="term" value="F:catalytic activity"/>
    <property type="evidence" value="ECO:0007669"/>
    <property type="project" value="InterPro"/>
</dbReference>
<dbReference type="EMBL" id="JAGEOJ010000003">
    <property type="protein sequence ID" value="MBO2447249.1"/>
    <property type="molecule type" value="Genomic_DNA"/>
</dbReference>
<keyword evidence="4" id="KW-1185">Reference proteome</keyword>
<accession>A0A939T3U9</accession>
<dbReference type="InterPro" id="IPR000120">
    <property type="entry name" value="Amidase"/>
</dbReference>
<dbReference type="InterPro" id="IPR020556">
    <property type="entry name" value="Amidase_CS"/>
</dbReference>
<name>A0A939T3U9_9ACTN</name>
<dbReference type="Pfam" id="PF01425">
    <property type="entry name" value="Amidase"/>
    <property type="match status" value="1"/>
</dbReference>
<proteinExistence type="inferred from homology"/>
<dbReference type="Gene3D" id="3.90.1300.10">
    <property type="entry name" value="Amidase signature (AS) domain"/>
    <property type="match status" value="1"/>
</dbReference>
<dbReference type="AlphaFoldDB" id="A0A939T3U9"/>
<evidence type="ECO:0000313" key="3">
    <source>
        <dbReference type="EMBL" id="MBO2447249.1"/>
    </source>
</evidence>
<evidence type="ECO:0000259" key="2">
    <source>
        <dbReference type="Pfam" id="PF01425"/>
    </source>
</evidence>
<dbReference type="InterPro" id="IPR023631">
    <property type="entry name" value="Amidase_dom"/>
</dbReference>
<dbReference type="Proteomes" id="UP000669179">
    <property type="component" value="Unassembled WGS sequence"/>
</dbReference>